<reference evidence="1 2" key="1">
    <citation type="journal article" date="2009" name="Stand. Genomic Sci.">
        <title>Complete genome sequence of Stackebrandtia nassauensis type strain (LLR-40K-21).</title>
        <authorList>
            <person name="Munk C."/>
            <person name="Lapidus A."/>
            <person name="Copeland A."/>
            <person name="Jando M."/>
            <person name="Mayilraj S."/>
            <person name="Glavina Del Rio T."/>
            <person name="Nolan M."/>
            <person name="Chen F."/>
            <person name="Lucas S."/>
            <person name="Tice H."/>
            <person name="Cheng J.F."/>
            <person name="Han C."/>
            <person name="Detter J.C."/>
            <person name="Bruce D."/>
            <person name="Goodwin L."/>
            <person name="Chain P."/>
            <person name="Pitluck S."/>
            <person name="Goker M."/>
            <person name="Ovchinikova G."/>
            <person name="Pati A."/>
            <person name="Ivanova N."/>
            <person name="Mavromatis K."/>
            <person name="Chen A."/>
            <person name="Palaniappan K."/>
            <person name="Land M."/>
            <person name="Hauser L."/>
            <person name="Chang Y.J."/>
            <person name="Jeffries C.D."/>
            <person name="Bristow J."/>
            <person name="Eisen J.A."/>
            <person name="Markowitz V."/>
            <person name="Hugenholtz P."/>
            <person name="Kyrpides N.C."/>
            <person name="Klenk H.P."/>
        </authorList>
    </citation>
    <scope>NUCLEOTIDE SEQUENCE [LARGE SCALE GENOMIC DNA]</scope>
    <source>
        <strain evidence="2">DSM 44728 / CIP 108903 / NRRL B-16338 / NBRC 102104 / LLR-40K-21</strain>
    </source>
</reference>
<dbReference type="OrthoDB" id="5191575at2"/>
<dbReference type="Proteomes" id="UP000000844">
    <property type="component" value="Chromosome"/>
</dbReference>
<dbReference type="STRING" id="446470.Snas_2408"/>
<dbReference type="eggNOG" id="COG1704">
    <property type="taxonomic scope" value="Bacteria"/>
</dbReference>
<dbReference type="EMBL" id="CP001778">
    <property type="protein sequence ID" value="ADD42091.1"/>
    <property type="molecule type" value="Genomic_DNA"/>
</dbReference>
<protein>
    <recommendedName>
        <fullName evidence="3">NUDIX hydrolase</fullName>
    </recommendedName>
</protein>
<name>D3Q4R1_STANL</name>
<proteinExistence type="predicted"/>
<dbReference type="HOGENOM" id="CLU_098191_1_0_11"/>
<keyword evidence="2" id="KW-1185">Reference proteome</keyword>
<organism evidence="1 2">
    <name type="scientific">Stackebrandtia nassauensis (strain DSM 44728 / CIP 108903 / NRRL B-16338 / NBRC 102104 / LLR-40K-21)</name>
    <dbReference type="NCBI Taxonomy" id="446470"/>
    <lineage>
        <taxon>Bacteria</taxon>
        <taxon>Bacillati</taxon>
        <taxon>Actinomycetota</taxon>
        <taxon>Actinomycetes</taxon>
        <taxon>Glycomycetales</taxon>
        <taxon>Glycomycetaceae</taxon>
        <taxon>Stackebrandtia</taxon>
    </lineage>
</organism>
<accession>D3Q4R1</accession>
<gene>
    <name evidence="1" type="ordered locus">Snas_2408</name>
</gene>
<sequence length="160" mass="17288">MWWLAVVVGAVAVVATYLTWTAARVERLHARAATASAALAGQLDARAKAALALADAEAEHLGRLAEAVRVCAHVALESLPDAREAAENDLTQVLRDLPIDADSPALDDLHAAGRRVQVAKQVHTDVVRDALAARTTRAARLLRVSRKLPRPHYFNIDDPR</sequence>
<evidence type="ECO:0008006" key="3">
    <source>
        <dbReference type="Google" id="ProtNLM"/>
    </source>
</evidence>
<dbReference type="AlphaFoldDB" id="D3Q4R1"/>
<evidence type="ECO:0000313" key="2">
    <source>
        <dbReference type="Proteomes" id="UP000000844"/>
    </source>
</evidence>
<evidence type="ECO:0000313" key="1">
    <source>
        <dbReference type="EMBL" id="ADD42091.1"/>
    </source>
</evidence>
<dbReference type="RefSeq" id="WP_013017662.1">
    <property type="nucleotide sequence ID" value="NC_013947.1"/>
</dbReference>
<dbReference type="KEGG" id="sna:Snas_2408"/>